<dbReference type="EMBL" id="JABAIK010000002">
    <property type="protein sequence ID" value="NLS11954.1"/>
    <property type="molecule type" value="Genomic_DNA"/>
</dbReference>
<sequence length="258" mass="28713">MPNVIETTQNSLVNLLEILAAKPFMSEPEMDSYWQALNQIQMRHQVEISEINHQVADDPMNEYARLHNRGSLMVDISGWQLCAGAPEQRVTFAEGTVLAPFASLNVYTGAGEVNFGSSRPIWNNRGDVGTLYHSDGTVVSRLAYGKKAHPAIIISHIHFDGENGRGEGDEYVELTNLSEADAAIAGWRIESLRNSACFVFPQNTKMSAGERVKVFTSKSNCQYNEFSFESAKAIWHNQSGSAKLIDYQDNEVSTYHYG</sequence>
<dbReference type="Gene3D" id="2.60.40.1260">
    <property type="entry name" value="Lamin Tail domain"/>
    <property type="match status" value="2"/>
</dbReference>
<dbReference type="Pfam" id="PF00932">
    <property type="entry name" value="LTD"/>
    <property type="match status" value="2"/>
</dbReference>
<name>A0A7X8TNT7_9VIBR</name>
<evidence type="ECO:0000259" key="1">
    <source>
        <dbReference type="PROSITE" id="PS51841"/>
    </source>
</evidence>
<gene>
    <name evidence="2" type="ORF">HGP28_03495</name>
</gene>
<dbReference type="Proteomes" id="UP000535589">
    <property type="component" value="Unassembled WGS sequence"/>
</dbReference>
<organism evidence="2 3">
    <name type="scientific">Vibrio agarilyticus</name>
    <dbReference type="NCBI Taxonomy" id="2726741"/>
    <lineage>
        <taxon>Bacteria</taxon>
        <taxon>Pseudomonadati</taxon>
        <taxon>Pseudomonadota</taxon>
        <taxon>Gammaproteobacteria</taxon>
        <taxon>Vibrionales</taxon>
        <taxon>Vibrionaceae</taxon>
        <taxon>Vibrio</taxon>
    </lineage>
</organism>
<evidence type="ECO:0000313" key="3">
    <source>
        <dbReference type="Proteomes" id="UP000535589"/>
    </source>
</evidence>
<protein>
    <submittedName>
        <fullName evidence="2">Lamin tail domain-containing protein</fullName>
    </submittedName>
</protein>
<dbReference type="SUPFAM" id="SSF74853">
    <property type="entry name" value="Lamin A/C globular tail domain"/>
    <property type="match status" value="2"/>
</dbReference>
<proteinExistence type="predicted"/>
<accession>A0A7X8TNT7</accession>
<dbReference type="AlphaFoldDB" id="A0A7X8TNT7"/>
<dbReference type="RefSeq" id="WP_168835044.1">
    <property type="nucleotide sequence ID" value="NZ_JABAIK010000002.1"/>
</dbReference>
<reference evidence="2 3" key="1">
    <citation type="submission" date="2020-04" db="EMBL/GenBank/DDBJ databases">
        <title>Vibrio sp. SM6, a novel species isolated from seawater.</title>
        <authorList>
            <person name="Wang X."/>
        </authorList>
    </citation>
    <scope>NUCLEOTIDE SEQUENCE [LARGE SCALE GENOMIC DNA]</scope>
    <source>
        <strain evidence="2 3">SM6</strain>
    </source>
</reference>
<dbReference type="InterPro" id="IPR001322">
    <property type="entry name" value="Lamin_tail_dom"/>
</dbReference>
<dbReference type="PROSITE" id="PS51841">
    <property type="entry name" value="LTD"/>
    <property type="match status" value="1"/>
</dbReference>
<dbReference type="InterPro" id="IPR036415">
    <property type="entry name" value="Lamin_tail_dom_sf"/>
</dbReference>
<evidence type="ECO:0000313" key="2">
    <source>
        <dbReference type="EMBL" id="NLS11954.1"/>
    </source>
</evidence>
<feature type="domain" description="LTD" evidence="1">
    <location>
        <begin position="140"/>
        <end position="258"/>
    </location>
</feature>
<comment type="caution">
    <text evidence="2">The sequence shown here is derived from an EMBL/GenBank/DDBJ whole genome shotgun (WGS) entry which is preliminary data.</text>
</comment>
<keyword evidence="3" id="KW-1185">Reference proteome</keyword>